<keyword evidence="18" id="KW-1185">Reference proteome</keyword>
<evidence type="ECO:0000256" key="14">
    <source>
        <dbReference type="SAM" id="SignalP"/>
    </source>
</evidence>
<dbReference type="Pfam" id="PF13715">
    <property type="entry name" value="CarbopepD_reg_2"/>
    <property type="match status" value="1"/>
</dbReference>
<keyword evidence="8" id="KW-0406">Ion transport</keyword>
<dbReference type="Pfam" id="PF07715">
    <property type="entry name" value="Plug"/>
    <property type="match status" value="1"/>
</dbReference>
<keyword evidence="10 12" id="KW-0472">Membrane</keyword>
<feature type="domain" description="TonB-dependent receptor plug" evidence="16">
    <location>
        <begin position="138"/>
        <end position="232"/>
    </location>
</feature>
<keyword evidence="7" id="KW-0408">Iron</keyword>
<keyword evidence="17" id="KW-0675">Receptor</keyword>
<evidence type="ECO:0000256" key="10">
    <source>
        <dbReference type="ARBA" id="ARBA00023136"/>
    </source>
</evidence>
<keyword evidence="3 12" id="KW-1134">Transmembrane beta strand</keyword>
<dbReference type="InterPro" id="IPR012910">
    <property type="entry name" value="Plug_dom"/>
</dbReference>
<comment type="subcellular location">
    <subcellularLocation>
        <location evidence="1 12">Cell outer membrane</location>
        <topology evidence="1 12">Multi-pass membrane protein</topology>
    </subcellularLocation>
</comment>
<keyword evidence="11 12" id="KW-0998">Cell outer membrane</keyword>
<dbReference type="SUPFAM" id="SSF49464">
    <property type="entry name" value="Carboxypeptidase regulatory domain-like"/>
    <property type="match status" value="1"/>
</dbReference>
<dbReference type="InterPro" id="IPR036942">
    <property type="entry name" value="Beta-barrel_TonB_sf"/>
</dbReference>
<name>A0ABT0HK43_9BACT</name>
<gene>
    <name evidence="17" type="ORF">M0L20_11785</name>
</gene>
<evidence type="ECO:0000256" key="6">
    <source>
        <dbReference type="ARBA" id="ARBA00022729"/>
    </source>
</evidence>
<evidence type="ECO:0000256" key="3">
    <source>
        <dbReference type="ARBA" id="ARBA00022452"/>
    </source>
</evidence>
<evidence type="ECO:0000256" key="1">
    <source>
        <dbReference type="ARBA" id="ARBA00004571"/>
    </source>
</evidence>
<evidence type="ECO:0000256" key="12">
    <source>
        <dbReference type="PROSITE-ProRule" id="PRU01360"/>
    </source>
</evidence>
<dbReference type="Proteomes" id="UP001202180">
    <property type="component" value="Unassembled WGS sequence"/>
</dbReference>
<dbReference type="Pfam" id="PF00593">
    <property type="entry name" value="TonB_dep_Rec_b-barrel"/>
    <property type="match status" value="1"/>
</dbReference>
<reference evidence="17 18" key="1">
    <citation type="submission" date="2022-04" db="EMBL/GenBank/DDBJ databases">
        <title>Spirosoma sp. strain RP8 genome sequencing and assembly.</title>
        <authorList>
            <person name="Jung Y."/>
        </authorList>
    </citation>
    <scope>NUCLEOTIDE SEQUENCE [LARGE SCALE GENOMIC DNA]</scope>
    <source>
        <strain evidence="17 18">RP8</strain>
    </source>
</reference>
<keyword evidence="9 13" id="KW-0798">TonB box</keyword>
<sequence>MKNHFRLANLLIVLMLPVSLLAQSVATIKGKVTTADGDPAEYVTVSLKGKGQGSITNGKGEYTINRVKAGTYTVQATAVGLKTSEKEITLTASESATLDFMLAESTAQLQEVIVSTGRINKFARTNSDYVSKMPLKNIENPQVYNTIGKELLTEQLVFTVDDAMRNAPGIQKMWEATGRAGDGGSYYSTRGFIVQSQLRNGLAGNVTSDIDAVNLEKLETIKGPSATLFGSALTSYGGLVNRVTKKPYETFGGEVAVSAGNYDFQRVSLDVNTPVTSSRNLMLRVNTAFSHQGTFQTIGFNRNFALAPSLLFKPSDRLSIQVDAEIFRSEIVGKQLIFFYVPGYTLGATRADQLAIDYRNSYMGGGLTQQSRSTNVFGQVNYRIAPGFTSSTNVSTSHSYSNGIGPYFYLLPGGTTLGVNNLVRADQSTRNSTNDVFEVQQLFNGDNRLGSLRNRFVLGLDYLHVNSNQLFFGSTYDTVPLSGNYDYSQFNGANLNALYASKAPDFTYPVTGIRNTYSAFLSDVLNLTDRLSVLAALRVDHFDNKGGTEGSAVAGYQQTAFSPKFGLVYQPILDKVSVFANYQNSFNNRGIYNAYDVTASDSLTQRFAKLEQANQFEAGVKLNAFSGRLTTTISYYDIKVKNLLRTDPNPLAAARFAQTQDGTQVSRGVELDVVANPFAGFNVVAGFSYNDSKLTQADADVNGRRPTTASSPVLANLWLSYRLPDYVVKGLGFGFGGNYASENKIQNSVSQGVFSLPAYTVLNASAFYDQRKFRISAKVDNLTNQHYWIGYTTMNPQRLRSFVGSIAYKF</sequence>
<dbReference type="Gene3D" id="2.60.40.1120">
    <property type="entry name" value="Carboxypeptidase-like, regulatory domain"/>
    <property type="match status" value="1"/>
</dbReference>
<organism evidence="17 18">
    <name type="scientific">Spirosoma liriopis</name>
    <dbReference type="NCBI Taxonomy" id="2937440"/>
    <lineage>
        <taxon>Bacteria</taxon>
        <taxon>Pseudomonadati</taxon>
        <taxon>Bacteroidota</taxon>
        <taxon>Cytophagia</taxon>
        <taxon>Cytophagales</taxon>
        <taxon>Cytophagaceae</taxon>
        <taxon>Spirosoma</taxon>
    </lineage>
</organism>
<proteinExistence type="inferred from homology"/>
<evidence type="ECO:0000256" key="7">
    <source>
        <dbReference type="ARBA" id="ARBA00023004"/>
    </source>
</evidence>
<evidence type="ECO:0000313" key="17">
    <source>
        <dbReference type="EMBL" id="MCK8492536.1"/>
    </source>
</evidence>
<evidence type="ECO:0000256" key="8">
    <source>
        <dbReference type="ARBA" id="ARBA00023065"/>
    </source>
</evidence>
<dbReference type="InterPro" id="IPR039426">
    <property type="entry name" value="TonB-dep_rcpt-like"/>
</dbReference>
<dbReference type="EMBL" id="JALPRF010000002">
    <property type="protein sequence ID" value="MCK8492536.1"/>
    <property type="molecule type" value="Genomic_DNA"/>
</dbReference>
<evidence type="ECO:0000259" key="15">
    <source>
        <dbReference type="Pfam" id="PF00593"/>
    </source>
</evidence>
<keyword evidence="6 14" id="KW-0732">Signal</keyword>
<feature type="chain" id="PRO_5045877593" evidence="14">
    <location>
        <begin position="23"/>
        <end position="810"/>
    </location>
</feature>
<evidence type="ECO:0000256" key="2">
    <source>
        <dbReference type="ARBA" id="ARBA00022448"/>
    </source>
</evidence>
<feature type="domain" description="TonB-dependent receptor-like beta-barrel" evidence="15">
    <location>
        <begin position="361"/>
        <end position="782"/>
    </location>
</feature>
<feature type="signal peptide" evidence="14">
    <location>
        <begin position="1"/>
        <end position="22"/>
    </location>
</feature>
<evidence type="ECO:0000259" key="16">
    <source>
        <dbReference type="Pfam" id="PF07715"/>
    </source>
</evidence>
<evidence type="ECO:0000256" key="9">
    <source>
        <dbReference type="ARBA" id="ARBA00023077"/>
    </source>
</evidence>
<evidence type="ECO:0000256" key="13">
    <source>
        <dbReference type="RuleBase" id="RU003357"/>
    </source>
</evidence>
<dbReference type="InterPro" id="IPR000531">
    <property type="entry name" value="Beta-barrel_TonB"/>
</dbReference>
<dbReference type="PANTHER" id="PTHR32552:SF68">
    <property type="entry name" value="FERRICHROME OUTER MEMBRANE TRANSPORTER_PHAGE RECEPTOR"/>
    <property type="match status" value="1"/>
</dbReference>
<keyword evidence="4" id="KW-0410">Iron transport</keyword>
<dbReference type="InterPro" id="IPR037066">
    <property type="entry name" value="Plug_dom_sf"/>
</dbReference>
<evidence type="ECO:0000256" key="11">
    <source>
        <dbReference type="ARBA" id="ARBA00023237"/>
    </source>
</evidence>
<dbReference type="CDD" id="cd01347">
    <property type="entry name" value="ligand_gated_channel"/>
    <property type="match status" value="1"/>
</dbReference>
<dbReference type="InterPro" id="IPR008969">
    <property type="entry name" value="CarboxyPept-like_regulatory"/>
</dbReference>
<comment type="caution">
    <text evidence="17">The sequence shown here is derived from an EMBL/GenBank/DDBJ whole genome shotgun (WGS) entry which is preliminary data.</text>
</comment>
<evidence type="ECO:0000313" key="18">
    <source>
        <dbReference type="Proteomes" id="UP001202180"/>
    </source>
</evidence>
<keyword evidence="2 12" id="KW-0813">Transport</keyword>
<dbReference type="Gene3D" id="2.170.130.10">
    <property type="entry name" value="TonB-dependent receptor, plug domain"/>
    <property type="match status" value="1"/>
</dbReference>
<evidence type="ECO:0000256" key="5">
    <source>
        <dbReference type="ARBA" id="ARBA00022692"/>
    </source>
</evidence>
<protein>
    <submittedName>
        <fullName evidence="17">TonB-dependent receptor</fullName>
    </submittedName>
</protein>
<evidence type="ECO:0000256" key="4">
    <source>
        <dbReference type="ARBA" id="ARBA00022496"/>
    </source>
</evidence>
<accession>A0ABT0HK43</accession>
<dbReference type="PANTHER" id="PTHR32552">
    <property type="entry name" value="FERRICHROME IRON RECEPTOR-RELATED"/>
    <property type="match status" value="1"/>
</dbReference>
<dbReference type="SUPFAM" id="SSF56935">
    <property type="entry name" value="Porins"/>
    <property type="match status" value="1"/>
</dbReference>
<dbReference type="PROSITE" id="PS52016">
    <property type="entry name" value="TONB_DEPENDENT_REC_3"/>
    <property type="match status" value="1"/>
</dbReference>
<dbReference type="Gene3D" id="2.40.170.20">
    <property type="entry name" value="TonB-dependent receptor, beta-barrel domain"/>
    <property type="match status" value="1"/>
</dbReference>
<comment type="similarity">
    <text evidence="12 13">Belongs to the TonB-dependent receptor family.</text>
</comment>
<keyword evidence="5 12" id="KW-0812">Transmembrane</keyword>